<gene>
    <name evidence="3" type="primary">CRLS1</name>
    <name evidence="3" type="ORF">PHYBOEH_008885</name>
</gene>
<evidence type="ECO:0000256" key="1">
    <source>
        <dbReference type="ARBA" id="ARBA00022679"/>
    </source>
</evidence>
<dbReference type="Pfam" id="PF01066">
    <property type="entry name" value="CDP-OH_P_transf"/>
    <property type="match status" value="1"/>
</dbReference>
<evidence type="ECO:0000313" key="4">
    <source>
        <dbReference type="Proteomes" id="UP000693981"/>
    </source>
</evidence>
<keyword evidence="4" id="KW-1185">Reference proteome</keyword>
<dbReference type="GO" id="GO:0032049">
    <property type="term" value="P:cardiolipin biosynthetic process"/>
    <property type="evidence" value="ECO:0007669"/>
    <property type="project" value="TreeGrafter"/>
</dbReference>
<dbReference type="InterPro" id="IPR048254">
    <property type="entry name" value="CDP_ALCOHOL_P_TRANSF_CS"/>
</dbReference>
<dbReference type="InterPro" id="IPR050324">
    <property type="entry name" value="CDP-alcohol_PTase-I"/>
</dbReference>
<dbReference type="AlphaFoldDB" id="A0A8T1W1I8"/>
<dbReference type="InterPro" id="IPR000462">
    <property type="entry name" value="CDP-OH_P_trans"/>
</dbReference>
<reference evidence="3" key="1">
    <citation type="submission" date="2021-02" db="EMBL/GenBank/DDBJ databases">
        <authorList>
            <person name="Palmer J.M."/>
        </authorList>
    </citation>
    <scope>NUCLEOTIDE SEQUENCE</scope>
    <source>
        <strain evidence="3">SCRP23</strain>
    </source>
</reference>
<dbReference type="EMBL" id="JAGDFL010000535">
    <property type="protein sequence ID" value="KAG7385834.1"/>
    <property type="molecule type" value="Genomic_DNA"/>
</dbReference>
<comment type="similarity">
    <text evidence="2">Belongs to the CDP-alcohol phosphatidyltransferase class-I family.</text>
</comment>
<evidence type="ECO:0000256" key="2">
    <source>
        <dbReference type="RuleBase" id="RU003750"/>
    </source>
</evidence>
<name>A0A8T1W1I8_9STRA</name>
<sequence length="341" mass="37746">MTPMTPRWLLSTATGRTLRRWTALPLRIHRLNFSGDGCRAFSALVAPLTRSETNLTGQTQTLVLRRAMATGPSKDGQTDQRHQERESKKVARVLKQKLKVDMETARSLERHQVINVPNVITAARILATPYLSYLIIQGDHVSAIGFLAVAGISDWLDGYIARTFHQESIVGSFLDPFADKLLIGTLSLSMMWTGLLPLPLAAVILGRDGMLVGGTLYHRLKTKDESSGFFDTKDSGAFQVKPSLLSKVNTALQISVFGLALTNAAWQLPPDPALNALFGVVGTTTFLSGSEYLWGYIHKTGAFKPLRKVVEEPLRKVVEKTEAVKRPIQEVVERTKERLKK</sequence>
<dbReference type="GO" id="GO:0043337">
    <property type="term" value="F:cardiolipin synthase (CMP-forming)"/>
    <property type="evidence" value="ECO:0007669"/>
    <property type="project" value="TreeGrafter"/>
</dbReference>
<dbReference type="PANTHER" id="PTHR14269:SF60">
    <property type="entry name" value="CARDIOLIPIN SYNTHASE (CMP-FORMING)"/>
    <property type="match status" value="1"/>
</dbReference>
<dbReference type="PROSITE" id="PS00379">
    <property type="entry name" value="CDP_ALCOHOL_P_TRANSF"/>
    <property type="match status" value="1"/>
</dbReference>
<protein>
    <submittedName>
        <fullName evidence="3">Cardiolipin synthase</fullName>
    </submittedName>
</protein>
<comment type="caution">
    <text evidence="3">The sequence shown here is derived from an EMBL/GenBank/DDBJ whole genome shotgun (WGS) entry which is preliminary data.</text>
</comment>
<dbReference type="PANTHER" id="PTHR14269">
    <property type="entry name" value="CDP-DIACYLGLYCEROL--GLYCEROL-3-PHOSPHATE 3-PHOSPHATIDYLTRANSFERASE-RELATED"/>
    <property type="match status" value="1"/>
</dbReference>
<dbReference type="OrthoDB" id="10020554at2759"/>
<proteinExistence type="inferred from homology"/>
<dbReference type="Proteomes" id="UP000693981">
    <property type="component" value="Unassembled WGS sequence"/>
</dbReference>
<accession>A0A8T1W1I8</accession>
<organism evidence="3 4">
    <name type="scientific">Phytophthora boehmeriae</name>
    <dbReference type="NCBI Taxonomy" id="109152"/>
    <lineage>
        <taxon>Eukaryota</taxon>
        <taxon>Sar</taxon>
        <taxon>Stramenopiles</taxon>
        <taxon>Oomycota</taxon>
        <taxon>Peronosporomycetes</taxon>
        <taxon>Peronosporales</taxon>
        <taxon>Peronosporaceae</taxon>
        <taxon>Phytophthora</taxon>
    </lineage>
</organism>
<keyword evidence="1 2" id="KW-0808">Transferase</keyword>
<evidence type="ECO:0000313" key="3">
    <source>
        <dbReference type="EMBL" id="KAG7385834.1"/>
    </source>
</evidence>
<dbReference type="GO" id="GO:0005739">
    <property type="term" value="C:mitochondrion"/>
    <property type="evidence" value="ECO:0007669"/>
    <property type="project" value="TreeGrafter"/>
</dbReference>
<dbReference type="GO" id="GO:0016020">
    <property type="term" value="C:membrane"/>
    <property type="evidence" value="ECO:0007669"/>
    <property type="project" value="InterPro"/>
</dbReference>
<dbReference type="FunFam" id="1.20.120.1760:FF:000033">
    <property type="entry name" value="CDP-alcohol phosphatidyltransferase"/>
    <property type="match status" value="1"/>
</dbReference>